<dbReference type="CDD" id="cd00383">
    <property type="entry name" value="trans_reg_C"/>
    <property type="match status" value="1"/>
</dbReference>
<dbReference type="GO" id="GO:0000976">
    <property type="term" value="F:transcription cis-regulatory region binding"/>
    <property type="evidence" value="ECO:0007669"/>
    <property type="project" value="TreeGrafter"/>
</dbReference>
<dbReference type="InterPro" id="IPR039420">
    <property type="entry name" value="WalR-like"/>
</dbReference>
<name>A0A1D7TMV3_9BACT</name>
<dbReference type="SUPFAM" id="SSF52172">
    <property type="entry name" value="CheY-like"/>
    <property type="match status" value="1"/>
</dbReference>
<dbReference type="Pfam" id="PF00486">
    <property type="entry name" value="Trans_reg_C"/>
    <property type="match status" value="1"/>
</dbReference>
<evidence type="ECO:0000256" key="4">
    <source>
        <dbReference type="ARBA" id="ARBA00023125"/>
    </source>
</evidence>
<accession>A0A1D7TMV3</accession>
<dbReference type="RefSeq" id="WP_069478870.1">
    <property type="nucleotide sequence ID" value="NZ_CP017111.1"/>
</dbReference>
<dbReference type="Gene3D" id="3.40.50.2300">
    <property type="match status" value="1"/>
</dbReference>
<protein>
    <submittedName>
        <fullName evidence="10">Response regulator</fullName>
    </submittedName>
</protein>
<dbReference type="GO" id="GO:0032993">
    <property type="term" value="C:protein-DNA complex"/>
    <property type="evidence" value="ECO:0007669"/>
    <property type="project" value="TreeGrafter"/>
</dbReference>
<keyword evidence="3" id="KW-0805">Transcription regulation</keyword>
<evidence type="ECO:0000259" key="9">
    <source>
        <dbReference type="PROSITE" id="PS51755"/>
    </source>
</evidence>
<dbReference type="PROSITE" id="PS51755">
    <property type="entry name" value="OMPR_PHOB"/>
    <property type="match status" value="1"/>
</dbReference>
<dbReference type="PANTHER" id="PTHR48111">
    <property type="entry name" value="REGULATOR OF RPOS"/>
    <property type="match status" value="1"/>
</dbReference>
<evidence type="ECO:0000313" key="11">
    <source>
        <dbReference type="Proteomes" id="UP000094609"/>
    </source>
</evidence>
<dbReference type="InterPro" id="IPR011006">
    <property type="entry name" value="CheY-like_superfamily"/>
</dbReference>
<dbReference type="Pfam" id="PF00072">
    <property type="entry name" value="Response_reg"/>
    <property type="match status" value="1"/>
</dbReference>
<feature type="domain" description="OmpR/PhoB-type" evidence="9">
    <location>
        <begin position="123"/>
        <end position="221"/>
    </location>
</feature>
<keyword evidence="4 7" id="KW-0238">DNA-binding</keyword>
<evidence type="ECO:0000256" key="1">
    <source>
        <dbReference type="ARBA" id="ARBA00022553"/>
    </source>
</evidence>
<dbReference type="STRING" id="1193502.SHALO_2567"/>
<evidence type="ECO:0000259" key="8">
    <source>
        <dbReference type="PROSITE" id="PS50110"/>
    </source>
</evidence>
<dbReference type="AlphaFoldDB" id="A0A1D7TMV3"/>
<dbReference type="GO" id="GO:0005829">
    <property type="term" value="C:cytosol"/>
    <property type="evidence" value="ECO:0007669"/>
    <property type="project" value="TreeGrafter"/>
</dbReference>
<evidence type="ECO:0000256" key="6">
    <source>
        <dbReference type="PROSITE-ProRule" id="PRU00169"/>
    </source>
</evidence>
<evidence type="ECO:0000256" key="2">
    <source>
        <dbReference type="ARBA" id="ARBA00023012"/>
    </source>
</evidence>
<keyword evidence="1 6" id="KW-0597">Phosphoprotein</keyword>
<dbReference type="InterPro" id="IPR001789">
    <property type="entry name" value="Sig_transdc_resp-reg_receiver"/>
</dbReference>
<organism evidence="10 11">
    <name type="scientific">Sulfurospirillum halorespirans DSM 13726</name>
    <dbReference type="NCBI Taxonomy" id="1193502"/>
    <lineage>
        <taxon>Bacteria</taxon>
        <taxon>Pseudomonadati</taxon>
        <taxon>Campylobacterota</taxon>
        <taxon>Epsilonproteobacteria</taxon>
        <taxon>Campylobacterales</taxon>
        <taxon>Sulfurospirillaceae</taxon>
        <taxon>Sulfurospirillum</taxon>
    </lineage>
</organism>
<dbReference type="PROSITE" id="PS50110">
    <property type="entry name" value="RESPONSE_REGULATORY"/>
    <property type="match status" value="1"/>
</dbReference>
<keyword evidence="2" id="KW-0902">Two-component regulatory system</keyword>
<keyword evidence="5" id="KW-0804">Transcription</keyword>
<dbReference type="GO" id="GO:0006355">
    <property type="term" value="P:regulation of DNA-templated transcription"/>
    <property type="evidence" value="ECO:0007669"/>
    <property type="project" value="InterPro"/>
</dbReference>
<dbReference type="GO" id="GO:0000156">
    <property type="term" value="F:phosphorelay response regulator activity"/>
    <property type="evidence" value="ECO:0007669"/>
    <property type="project" value="TreeGrafter"/>
</dbReference>
<dbReference type="CDD" id="cd19935">
    <property type="entry name" value="REC_OmpR_CusR-like"/>
    <property type="match status" value="1"/>
</dbReference>
<evidence type="ECO:0000256" key="3">
    <source>
        <dbReference type="ARBA" id="ARBA00023015"/>
    </source>
</evidence>
<sequence length="224" mass="25663">MKILVVEDDAKIASFLKKGLEEEYFCVDQCDNGEDAIYLAQMGAYDVIILDIMLRGAQGDQVCQKIREKKLTTPIIMLSAKSTISDKVSLLNFGADDYLTKPFSFEELLARIHVQLRKHNAKESVLKVADLELNLLSKTVMRSSEHIVLTAKEYALLEYLMRHKGSIIEERALEEQLFSSDQSINSNIISVYMYRLRTKIDKNFELKLIKTHRNLGYSIHENAL</sequence>
<reference evidence="11" key="1">
    <citation type="submission" date="2016-08" db="EMBL/GenBank/DDBJ databases">
        <title>Complete genome sequence of the organohalide-respiring Epsilonproteobacterium Sulfurospirillum halorespirans.</title>
        <authorList>
            <person name="Goris T."/>
            <person name="Zimmermann J."/>
            <person name="Schenz B."/>
            <person name="Lemos M."/>
            <person name="Hackermueller J."/>
            <person name="Diekert G."/>
        </authorList>
    </citation>
    <scope>NUCLEOTIDE SEQUENCE [LARGE SCALE GENOMIC DNA]</scope>
    <source>
        <strain>DSM 13726</strain>
        <strain evidence="11">PCE-M2</strain>
    </source>
</reference>
<proteinExistence type="predicted"/>
<feature type="domain" description="Response regulatory" evidence="8">
    <location>
        <begin position="2"/>
        <end position="116"/>
    </location>
</feature>
<dbReference type="InterPro" id="IPR036388">
    <property type="entry name" value="WH-like_DNA-bd_sf"/>
</dbReference>
<feature type="modified residue" description="4-aspartylphosphate" evidence="6">
    <location>
        <position position="51"/>
    </location>
</feature>
<dbReference type="EMBL" id="CP017111">
    <property type="protein sequence ID" value="AOO66326.1"/>
    <property type="molecule type" value="Genomic_DNA"/>
</dbReference>
<dbReference type="FunFam" id="3.40.50.2300:FF:000001">
    <property type="entry name" value="DNA-binding response regulator PhoB"/>
    <property type="match status" value="1"/>
</dbReference>
<dbReference type="Gene3D" id="1.10.10.10">
    <property type="entry name" value="Winged helix-like DNA-binding domain superfamily/Winged helix DNA-binding domain"/>
    <property type="match status" value="1"/>
</dbReference>
<dbReference type="PANTHER" id="PTHR48111:SF22">
    <property type="entry name" value="REGULATOR OF RPOS"/>
    <property type="match status" value="1"/>
</dbReference>
<dbReference type="PATRIC" id="fig|1193502.14.peg.2600"/>
<evidence type="ECO:0000256" key="5">
    <source>
        <dbReference type="ARBA" id="ARBA00023163"/>
    </source>
</evidence>
<dbReference type="Gene3D" id="6.10.250.690">
    <property type="match status" value="1"/>
</dbReference>
<dbReference type="KEGG" id="shal:SHALO_2567"/>
<dbReference type="SMART" id="SM00448">
    <property type="entry name" value="REC"/>
    <property type="match status" value="1"/>
</dbReference>
<gene>
    <name evidence="10" type="ORF">SHALO_2567</name>
</gene>
<feature type="DNA-binding region" description="OmpR/PhoB-type" evidence="7">
    <location>
        <begin position="123"/>
        <end position="221"/>
    </location>
</feature>
<evidence type="ECO:0000256" key="7">
    <source>
        <dbReference type="PROSITE-ProRule" id="PRU01091"/>
    </source>
</evidence>
<evidence type="ECO:0000313" key="10">
    <source>
        <dbReference type="EMBL" id="AOO66326.1"/>
    </source>
</evidence>
<keyword evidence="11" id="KW-1185">Reference proteome</keyword>
<dbReference type="InterPro" id="IPR001867">
    <property type="entry name" value="OmpR/PhoB-type_DNA-bd"/>
</dbReference>
<dbReference type="SMART" id="SM00862">
    <property type="entry name" value="Trans_reg_C"/>
    <property type="match status" value="1"/>
</dbReference>
<dbReference type="Proteomes" id="UP000094609">
    <property type="component" value="Chromosome"/>
</dbReference>